<dbReference type="InterPro" id="IPR029495">
    <property type="entry name" value="NACHT-assoc"/>
</dbReference>
<dbReference type="SMART" id="SM01289">
    <property type="entry name" value="PYRIN"/>
    <property type="match status" value="1"/>
</dbReference>
<comment type="caution">
    <text evidence="10">The sequence shown here is derived from an EMBL/GenBank/DDBJ whole genome shotgun (WGS) entry which is preliminary data.</text>
</comment>
<dbReference type="InterPro" id="IPR001870">
    <property type="entry name" value="B30.2/SPRY"/>
</dbReference>
<gene>
    <name evidence="10" type="ORF">COCON_G00106000</name>
</gene>
<dbReference type="InterPro" id="IPR003879">
    <property type="entry name" value="Butyrophylin_SPRY"/>
</dbReference>
<dbReference type="InterPro" id="IPR041267">
    <property type="entry name" value="NLRP_HD2"/>
</dbReference>
<dbReference type="Pfam" id="PF13516">
    <property type="entry name" value="LRR_6"/>
    <property type="match status" value="3"/>
</dbReference>
<dbReference type="InterPro" id="IPR032675">
    <property type="entry name" value="LRR_dom_sf"/>
</dbReference>
<dbReference type="PROSITE" id="PS50837">
    <property type="entry name" value="NACHT"/>
    <property type="match status" value="1"/>
</dbReference>
<proteinExistence type="predicted"/>
<dbReference type="SMART" id="SM00368">
    <property type="entry name" value="LRR_RI"/>
    <property type="match status" value="5"/>
</dbReference>
<dbReference type="GO" id="GO:0005524">
    <property type="term" value="F:ATP binding"/>
    <property type="evidence" value="ECO:0007669"/>
    <property type="project" value="UniProtKB-KW"/>
</dbReference>
<keyword evidence="3" id="KW-0433">Leucine-rich repeat</keyword>
<organism evidence="10 11">
    <name type="scientific">Conger conger</name>
    <name type="common">Conger eel</name>
    <name type="synonym">Muraena conger</name>
    <dbReference type="NCBI Taxonomy" id="82655"/>
    <lineage>
        <taxon>Eukaryota</taxon>
        <taxon>Metazoa</taxon>
        <taxon>Chordata</taxon>
        <taxon>Craniata</taxon>
        <taxon>Vertebrata</taxon>
        <taxon>Euteleostomi</taxon>
        <taxon>Actinopterygii</taxon>
        <taxon>Neopterygii</taxon>
        <taxon>Teleostei</taxon>
        <taxon>Anguilliformes</taxon>
        <taxon>Congridae</taxon>
        <taxon>Conger</taxon>
    </lineage>
</organism>
<dbReference type="OrthoDB" id="120976at2759"/>
<dbReference type="Gene3D" id="3.80.10.10">
    <property type="entry name" value="Ribonuclease Inhibitor"/>
    <property type="match status" value="2"/>
</dbReference>
<feature type="domain" description="B30.2/SPRY" evidence="7">
    <location>
        <begin position="881"/>
        <end position="1060"/>
    </location>
</feature>
<sequence>INLFCFFKIVHSLLLESLDDLLSRELERFQSYLMNELPQGYNLIQRIHLEESSSTKTVGKMLQQYGKEGAVDVTLYILKKMDLNEQAELLQQKSNPYRGAPGPRQSISEHDASLRAVQEKLKAKLKNKCQHIFEGVAKHGRSALLNKVFTEVFITEGIFGQVNTEHEVWNLESVSKTDIDSEEVQIECNRIFQPLPGQEDHVRRSVLTKGIAGIGKTVSVQKFILDWVEGKANGDIDLIFPLPFRELNLMKDRKFSLLGLIQHYHPDMKHTTVDLNSRRLLFIFDGLDECRLPLNFDGNESGYDETVELSVDVLLTNLIQGNMLTSSLLWITSRPAAANQIPPECIHRVTEVRGFNDPQKDEYFRKRFNDQNLASRIISHIKSSRSLHIMCHIPVFCWISATVLERLLSKHEVEQIPKTLTGMYTQFLLNQIMMKNQKYHRSMETKRKELQEADKEIIVNLGKLAFQHLEKDNLIFYEQELQESGIDVSKTPQYSGLYTEIFKEDIGPYEDKTYCFVHLSIQEYLAALFVHFAYATNEENPLNLDMSMHTHQDGGIKLSAVHRSAVDKALQSPNGHLDLFLRFLLGIALDSKPLSGLLGHKESSSQNVTETVKYIKMKISKSPSPERTINLFHCLNELNDDSLEKEIQSYLQTGSNAKLSPDECSALAYVLLMSEKQVDVLDLRTYNSTQAGYRRLLPVLKHSLKALLQFCDLTPNLCALVNPVLQSPTSLLRELDLGYNRKLGDKGCKLLCTGLRTPHCRLQTLGLGDCSLTKDCCDDLASVLRSPHSQLRELHLRDNDLLDSGVRALSAGLEDPLCKLQKLGLSACGVTEAGCNSLASALCSNSHLKELDLSYNHPGDFGGKALSTRLEDPNCKLEKLIMDHSGECRMKPGMHKYDCHLTLDPSTALSNVVLSEGNRGALRKYKAFDDQYTPPLLCNEALTDRHYWEVEWGPGSLELGVAYKILNNFGELGNDDQSWIISCDPQMIVAIHNKTHTLIMTLHAQIKYRVGVYLDRPAGTLAFYKITSKGPIHLHTFNATFTQPLHPAFKLSFDVPVTLC</sequence>
<dbReference type="Pfam" id="PF00622">
    <property type="entry name" value="SPRY"/>
    <property type="match status" value="1"/>
</dbReference>
<dbReference type="SUPFAM" id="SSF47986">
    <property type="entry name" value="DEATH domain"/>
    <property type="match status" value="1"/>
</dbReference>
<evidence type="ECO:0000259" key="9">
    <source>
        <dbReference type="PROSITE" id="PS50837"/>
    </source>
</evidence>
<protein>
    <submittedName>
        <fullName evidence="10">Uncharacterized protein</fullName>
    </submittedName>
</protein>
<dbReference type="Gene3D" id="2.60.120.920">
    <property type="match status" value="1"/>
</dbReference>
<dbReference type="SMART" id="SM00449">
    <property type="entry name" value="SPRY"/>
    <property type="match status" value="1"/>
</dbReference>
<dbReference type="InterPro" id="IPR013320">
    <property type="entry name" value="ConA-like_dom_sf"/>
</dbReference>
<dbReference type="FunFam" id="3.40.50.300:FF:000210">
    <property type="entry name" value="Si:dkey-16p6.1"/>
    <property type="match status" value="1"/>
</dbReference>
<dbReference type="InterPro" id="IPR043136">
    <property type="entry name" value="B30.2/SPRY_sf"/>
</dbReference>
<evidence type="ECO:0000313" key="10">
    <source>
        <dbReference type="EMBL" id="KAJ8271741.1"/>
    </source>
</evidence>
<dbReference type="Proteomes" id="UP001152803">
    <property type="component" value="Unassembled WGS sequence"/>
</dbReference>
<evidence type="ECO:0000256" key="2">
    <source>
        <dbReference type="ARBA" id="ARBA00022490"/>
    </source>
</evidence>
<dbReference type="Pfam" id="PF14484">
    <property type="entry name" value="FISNA"/>
    <property type="match status" value="1"/>
</dbReference>
<accession>A0A9Q1DIL0</accession>
<feature type="domain" description="NACHT" evidence="9">
    <location>
        <begin position="204"/>
        <end position="337"/>
    </location>
</feature>
<dbReference type="PROSITE" id="PS50824">
    <property type="entry name" value="DAPIN"/>
    <property type="match status" value="1"/>
</dbReference>
<dbReference type="Pfam" id="PF05729">
    <property type="entry name" value="NACHT"/>
    <property type="match status" value="1"/>
</dbReference>
<dbReference type="PROSITE" id="PS50188">
    <property type="entry name" value="B302_SPRY"/>
    <property type="match status" value="1"/>
</dbReference>
<dbReference type="PRINTS" id="PR01407">
    <property type="entry name" value="BUTYPHLNCDUF"/>
</dbReference>
<dbReference type="SUPFAM" id="SSF52047">
    <property type="entry name" value="RNI-like"/>
    <property type="match status" value="1"/>
</dbReference>
<dbReference type="InterPro" id="IPR001611">
    <property type="entry name" value="Leu-rich_rpt"/>
</dbReference>
<dbReference type="Gene3D" id="3.40.50.300">
    <property type="entry name" value="P-loop containing nucleotide triphosphate hydrolases"/>
    <property type="match status" value="1"/>
</dbReference>
<feature type="domain" description="Pyrin" evidence="8">
    <location>
        <begin position="3"/>
        <end position="96"/>
    </location>
</feature>
<dbReference type="SMART" id="SM01288">
    <property type="entry name" value="FISNA"/>
    <property type="match status" value="1"/>
</dbReference>
<dbReference type="AlphaFoldDB" id="A0A9Q1DIL0"/>
<dbReference type="GO" id="GO:0005737">
    <property type="term" value="C:cytoplasm"/>
    <property type="evidence" value="ECO:0007669"/>
    <property type="project" value="UniProtKB-SubCell"/>
</dbReference>
<keyword evidence="5" id="KW-0547">Nucleotide-binding</keyword>
<evidence type="ECO:0000256" key="1">
    <source>
        <dbReference type="ARBA" id="ARBA00004496"/>
    </source>
</evidence>
<feature type="non-terminal residue" evidence="10">
    <location>
        <position position="1"/>
    </location>
</feature>
<dbReference type="Pfam" id="PF17779">
    <property type="entry name" value="WHD_NOD2"/>
    <property type="match status" value="1"/>
</dbReference>
<dbReference type="InterPro" id="IPR041075">
    <property type="entry name" value="NOD1/2_WH"/>
</dbReference>
<keyword evidence="2" id="KW-0963">Cytoplasm</keyword>
<keyword evidence="4" id="KW-0677">Repeat</keyword>
<dbReference type="EMBL" id="JAFJMO010000007">
    <property type="protein sequence ID" value="KAJ8271741.1"/>
    <property type="molecule type" value="Genomic_DNA"/>
</dbReference>
<reference evidence="10" key="1">
    <citation type="journal article" date="2023" name="Science">
        <title>Genome structures resolve the early diversification of teleost fishes.</title>
        <authorList>
            <person name="Parey E."/>
            <person name="Louis A."/>
            <person name="Montfort J."/>
            <person name="Bouchez O."/>
            <person name="Roques C."/>
            <person name="Iampietro C."/>
            <person name="Lluch J."/>
            <person name="Castinel A."/>
            <person name="Donnadieu C."/>
            <person name="Desvignes T."/>
            <person name="Floi Bucao C."/>
            <person name="Jouanno E."/>
            <person name="Wen M."/>
            <person name="Mejri S."/>
            <person name="Dirks R."/>
            <person name="Jansen H."/>
            <person name="Henkel C."/>
            <person name="Chen W.J."/>
            <person name="Zahm M."/>
            <person name="Cabau C."/>
            <person name="Klopp C."/>
            <person name="Thompson A.W."/>
            <person name="Robinson-Rechavi M."/>
            <person name="Braasch I."/>
            <person name="Lecointre G."/>
            <person name="Bobe J."/>
            <person name="Postlethwait J.H."/>
            <person name="Berthelot C."/>
            <person name="Roest Crollius H."/>
            <person name="Guiguen Y."/>
        </authorList>
    </citation>
    <scope>NUCLEOTIDE SEQUENCE</scope>
    <source>
        <strain evidence="10">Concon-B</strain>
    </source>
</reference>
<comment type="subcellular location">
    <subcellularLocation>
        <location evidence="1">Cytoplasm</location>
    </subcellularLocation>
</comment>
<dbReference type="PANTHER" id="PTHR24106">
    <property type="entry name" value="NACHT, LRR AND CARD DOMAINS-CONTAINING"/>
    <property type="match status" value="1"/>
</dbReference>
<evidence type="ECO:0000259" key="8">
    <source>
        <dbReference type="PROSITE" id="PS50824"/>
    </source>
</evidence>
<evidence type="ECO:0000256" key="6">
    <source>
        <dbReference type="ARBA" id="ARBA00022840"/>
    </source>
</evidence>
<evidence type="ECO:0000256" key="4">
    <source>
        <dbReference type="ARBA" id="ARBA00022737"/>
    </source>
</evidence>
<evidence type="ECO:0000313" key="11">
    <source>
        <dbReference type="Proteomes" id="UP001152803"/>
    </source>
</evidence>
<dbReference type="InterPro" id="IPR003877">
    <property type="entry name" value="SPRY_dom"/>
</dbReference>
<dbReference type="InterPro" id="IPR051261">
    <property type="entry name" value="NLR"/>
</dbReference>
<evidence type="ECO:0000256" key="5">
    <source>
        <dbReference type="ARBA" id="ARBA00022741"/>
    </source>
</evidence>
<evidence type="ECO:0000256" key="3">
    <source>
        <dbReference type="ARBA" id="ARBA00022614"/>
    </source>
</evidence>
<keyword evidence="11" id="KW-1185">Reference proteome</keyword>
<dbReference type="Gene3D" id="1.10.533.10">
    <property type="entry name" value="Death Domain, Fas"/>
    <property type="match status" value="1"/>
</dbReference>
<dbReference type="InterPro" id="IPR007111">
    <property type="entry name" value="NACHT_NTPase"/>
</dbReference>
<dbReference type="Pfam" id="PF17776">
    <property type="entry name" value="NLRC4_HD2"/>
    <property type="match status" value="1"/>
</dbReference>
<dbReference type="Pfam" id="PF02758">
    <property type="entry name" value="PYRIN"/>
    <property type="match status" value="1"/>
</dbReference>
<name>A0A9Q1DIL0_CONCO</name>
<evidence type="ECO:0000259" key="7">
    <source>
        <dbReference type="PROSITE" id="PS50188"/>
    </source>
</evidence>
<dbReference type="SUPFAM" id="SSF49899">
    <property type="entry name" value="Concanavalin A-like lectins/glucanases"/>
    <property type="match status" value="1"/>
</dbReference>
<keyword evidence="6" id="KW-0067">ATP-binding</keyword>
<dbReference type="InterPro" id="IPR011029">
    <property type="entry name" value="DEATH-like_dom_sf"/>
</dbReference>
<dbReference type="InterPro" id="IPR004020">
    <property type="entry name" value="DAPIN"/>
</dbReference>
<dbReference type="InterPro" id="IPR027417">
    <property type="entry name" value="P-loop_NTPase"/>
</dbReference>